<dbReference type="Pfam" id="PF02171">
    <property type="entry name" value="Piwi"/>
    <property type="match status" value="1"/>
</dbReference>
<keyword evidence="3" id="KW-1185">Reference proteome</keyword>
<dbReference type="PROSITE" id="PS50822">
    <property type="entry name" value="PIWI"/>
    <property type="match status" value="1"/>
</dbReference>
<dbReference type="InterPro" id="IPR036085">
    <property type="entry name" value="PAZ_dom_sf"/>
</dbReference>
<reference evidence="2" key="1">
    <citation type="submission" date="2021-06" db="EMBL/GenBank/DDBJ databases">
        <title>Parelaphostrongylus tenuis whole genome reference sequence.</title>
        <authorList>
            <person name="Garwood T.J."/>
            <person name="Larsen P.A."/>
            <person name="Fountain-Jones N.M."/>
            <person name="Garbe J.R."/>
            <person name="Macchietto M.G."/>
            <person name="Kania S.A."/>
            <person name="Gerhold R.W."/>
            <person name="Richards J.E."/>
            <person name="Wolf T.M."/>
        </authorList>
    </citation>
    <scope>NUCLEOTIDE SEQUENCE</scope>
    <source>
        <strain evidence="2">MNPRO001-30</strain>
        <tissue evidence="2">Meninges</tissue>
    </source>
</reference>
<proteinExistence type="predicted"/>
<dbReference type="Gene3D" id="3.40.50.2300">
    <property type="match status" value="1"/>
</dbReference>
<sequence>MRREVNGNITNKSYPCESNGFGNERFRGADWFSSQENGHVNGHYQARGRGKQYPRNDGYFRSTPFNAKVKTHPVVEENQPGGAGITYDGANRERCHADRLDAITFVSTERVGHSADEVKCGLDRENKAAVDDHHAQSELRNSIMSSNTEMNVDEPHCVMVAPKKPPAIRDNLEKVNLLTNFWELHIESKTVYRYEVAMHLGTPAKQKAVDLLRCERDDSSFTSRRKLCLNVLQYAMECYRLLSDEAAIVYDGGSALFSSEDLAYALKEHYGVLVLDVDQLPEFIRKLILRVDAKAVTIEISPSSVAPFDISDLSAQINRNLVTLDRSLKQFYELLTNYDALISGRFTQFGVGCLYHSKPSPERIGYGYQCFPGARKGIKFIEGKRRGPTDIIAALVLDHRVGLFFTRQDLMRSIRELDGLRNVQQFDFSSVNNRMNYKWNEVNSYVKGVRMNYIGASTNPTSFVASGISKRPIKELSSTLPNSARTQISVLAKFAGTGLYINPDWPAVMWRTRGDVQYFPMELLEVAPNQRVPLEKQIIAKKRIVTDNPLNRFSKIYNLLEALNLHDSGLRNGFLRAFGITVASSPMKVEGIRREAPGIVYRANHCCKVDDGDYSWSQGRDSKYVEAGRADLIVVVHSDPTNKLPENVINALQQTFKIRGMYCGKFVAVGIKYQDPLEMESELRKIFTQYENAKESILIIVIDRSGVKSHDFLKLMERRYLIPTQHITAELAEKLPRRVRSCANFVMKTNLKLGGINYEVVPEDFAKDRWIANGRTLIVGYDVAHPGKPTRDEIVNKMPPEKPSVVGISFNGGIHPECFIGDYHFQKPHQEKVDHMVLNARFKWILGLFTKNRQVWPESVVITRDGVSEGQYRMVIEDELNAIKEACYEFGSLYGRESWLPKFTVIVATKRHNARFVVDGEHLENPKPATVVDTDVVRGDLTEFYLQSHKPLKGTAKSTAYQVIVDENDMSMDEVQSLILALTFHHQISNLPVSLPEPVYQADEWAKRGNNIWRAYSDRHHFILKSEPGEYAAPPIDFEAMTKRLAFKDTKLQDRRINA</sequence>
<dbReference type="PANTHER" id="PTHR22891">
    <property type="entry name" value="EUKARYOTIC TRANSLATION INITIATION FACTOR 2C"/>
    <property type="match status" value="1"/>
</dbReference>
<dbReference type="InterPro" id="IPR003165">
    <property type="entry name" value="Piwi"/>
</dbReference>
<protein>
    <recommendedName>
        <fullName evidence="1">Piwi domain-containing protein</fullName>
    </recommendedName>
</protein>
<dbReference type="Gene3D" id="2.170.260.10">
    <property type="entry name" value="paz domain"/>
    <property type="match status" value="1"/>
</dbReference>
<organism evidence="2 3">
    <name type="scientific">Parelaphostrongylus tenuis</name>
    <name type="common">Meningeal worm</name>
    <dbReference type="NCBI Taxonomy" id="148309"/>
    <lineage>
        <taxon>Eukaryota</taxon>
        <taxon>Metazoa</taxon>
        <taxon>Ecdysozoa</taxon>
        <taxon>Nematoda</taxon>
        <taxon>Chromadorea</taxon>
        <taxon>Rhabditida</taxon>
        <taxon>Rhabditina</taxon>
        <taxon>Rhabditomorpha</taxon>
        <taxon>Strongyloidea</taxon>
        <taxon>Metastrongylidae</taxon>
        <taxon>Parelaphostrongylus</taxon>
    </lineage>
</organism>
<comment type="caution">
    <text evidence="2">The sequence shown here is derived from an EMBL/GenBank/DDBJ whole genome shotgun (WGS) entry which is preliminary data.</text>
</comment>
<accession>A0AAD5R4T1</accession>
<dbReference type="SMART" id="SM00950">
    <property type="entry name" value="Piwi"/>
    <property type="match status" value="1"/>
</dbReference>
<dbReference type="InterPro" id="IPR036397">
    <property type="entry name" value="RNaseH_sf"/>
</dbReference>
<dbReference type="InterPro" id="IPR012337">
    <property type="entry name" value="RNaseH-like_sf"/>
</dbReference>
<dbReference type="Proteomes" id="UP001196413">
    <property type="component" value="Unassembled WGS sequence"/>
</dbReference>
<feature type="domain" description="Piwi" evidence="1">
    <location>
        <begin position="697"/>
        <end position="1014"/>
    </location>
</feature>
<dbReference type="SUPFAM" id="SSF101690">
    <property type="entry name" value="PAZ domain"/>
    <property type="match status" value="1"/>
</dbReference>
<evidence type="ECO:0000313" key="3">
    <source>
        <dbReference type="Proteomes" id="UP001196413"/>
    </source>
</evidence>
<evidence type="ECO:0000259" key="1">
    <source>
        <dbReference type="PROSITE" id="PS50822"/>
    </source>
</evidence>
<dbReference type="SUPFAM" id="SSF53098">
    <property type="entry name" value="Ribonuclease H-like"/>
    <property type="match status" value="1"/>
</dbReference>
<dbReference type="AlphaFoldDB" id="A0AAD5R4T1"/>
<dbReference type="Gene3D" id="3.30.420.10">
    <property type="entry name" value="Ribonuclease H-like superfamily/Ribonuclease H"/>
    <property type="match status" value="1"/>
</dbReference>
<dbReference type="GO" id="GO:0003676">
    <property type="term" value="F:nucleic acid binding"/>
    <property type="evidence" value="ECO:0007669"/>
    <property type="project" value="InterPro"/>
</dbReference>
<evidence type="ECO:0000313" key="2">
    <source>
        <dbReference type="EMBL" id="KAJ1369672.1"/>
    </source>
</evidence>
<gene>
    <name evidence="2" type="ORF">KIN20_031185</name>
</gene>
<dbReference type="EMBL" id="JAHQIW010006653">
    <property type="protein sequence ID" value="KAJ1369672.1"/>
    <property type="molecule type" value="Genomic_DNA"/>
</dbReference>
<name>A0AAD5R4T1_PARTN</name>